<name>A0A834X7K7_9FABA</name>
<comment type="caution">
    <text evidence="1">The sequence shown here is derived from an EMBL/GenBank/DDBJ whole genome shotgun (WGS) entry which is preliminary data.</text>
</comment>
<protein>
    <submittedName>
        <fullName evidence="1">Uncharacterized protein</fullName>
    </submittedName>
</protein>
<gene>
    <name evidence="1" type="ORF">G2W53_007616</name>
</gene>
<sequence>MGLMIAWKVCQVMSKHILKKQSRLNIKVQVKRVVAQVSETDRYVLYFGIGVDLKLYRDS</sequence>
<dbReference type="Proteomes" id="UP000634136">
    <property type="component" value="Unassembled WGS sequence"/>
</dbReference>
<keyword evidence="2" id="KW-1185">Reference proteome</keyword>
<reference evidence="1" key="1">
    <citation type="submission" date="2020-09" db="EMBL/GenBank/DDBJ databases">
        <title>Genome-Enabled Discovery of Anthraquinone Biosynthesis in Senna tora.</title>
        <authorList>
            <person name="Kang S.-H."/>
            <person name="Pandey R.P."/>
            <person name="Lee C.-M."/>
            <person name="Sim J.-S."/>
            <person name="Jeong J.-T."/>
            <person name="Choi B.-S."/>
            <person name="Jung M."/>
            <person name="Ginzburg D."/>
            <person name="Zhao K."/>
            <person name="Won S.Y."/>
            <person name="Oh T.-J."/>
            <person name="Yu Y."/>
            <person name="Kim N.-H."/>
            <person name="Lee O.R."/>
            <person name="Lee T.-H."/>
            <person name="Bashyal P."/>
            <person name="Kim T.-S."/>
            <person name="Lee W.-H."/>
            <person name="Kawkins C."/>
            <person name="Kim C.-K."/>
            <person name="Kim J.S."/>
            <person name="Ahn B.O."/>
            <person name="Rhee S.Y."/>
            <person name="Sohng J.K."/>
        </authorList>
    </citation>
    <scope>NUCLEOTIDE SEQUENCE</scope>
    <source>
        <tissue evidence="1">Leaf</tissue>
    </source>
</reference>
<evidence type="ECO:0000313" key="1">
    <source>
        <dbReference type="EMBL" id="KAF7839134.1"/>
    </source>
</evidence>
<evidence type="ECO:0000313" key="2">
    <source>
        <dbReference type="Proteomes" id="UP000634136"/>
    </source>
</evidence>
<dbReference type="AlphaFoldDB" id="A0A834X7K7"/>
<proteinExistence type="predicted"/>
<organism evidence="1 2">
    <name type="scientific">Senna tora</name>
    <dbReference type="NCBI Taxonomy" id="362788"/>
    <lineage>
        <taxon>Eukaryota</taxon>
        <taxon>Viridiplantae</taxon>
        <taxon>Streptophyta</taxon>
        <taxon>Embryophyta</taxon>
        <taxon>Tracheophyta</taxon>
        <taxon>Spermatophyta</taxon>
        <taxon>Magnoliopsida</taxon>
        <taxon>eudicotyledons</taxon>
        <taxon>Gunneridae</taxon>
        <taxon>Pentapetalae</taxon>
        <taxon>rosids</taxon>
        <taxon>fabids</taxon>
        <taxon>Fabales</taxon>
        <taxon>Fabaceae</taxon>
        <taxon>Caesalpinioideae</taxon>
        <taxon>Cassia clade</taxon>
        <taxon>Senna</taxon>
    </lineage>
</organism>
<accession>A0A834X7K7</accession>
<dbReference type="EMBL" id="JAAIUW010000003">
    <property type="protein sequence ID" value="KAF7839134.1"/>
    <property type="molecule type" value="Genomic_DNA"/>
</dbReference>